<evidence type="ECO:0000313" key="2">
    <source>
        <dbReference type="EMBL" id="KAG1315177.1"/>
    </source>
</evidence>
<feature type="region of interest" description="Disordered" evidence="1">
    <location>
        <begin position="203"/>
        <end position="223"/>
    </location>
</feature>
<dbReference type="AlphaFoldDB" id="A0A9P6XJK7"/>
<reference evidence="2" key="1">
    <citation type="journal article" date="2020" name="Microb. Genom.">
        <title>Genetic diversity of clinical and environmental Mucorales isolates obtained from an investigation of mucormycosis cases among solid organ transplant recipients.</title>
        <authorList>
            <person name="Nguyen M.H."/>
            <person name="Kaul D."/>
            <person name="Muto C."/>
            <person name="Cheng S.J."/>
            <person name="Richter R.A."/>
            <person name="Bruno V.M."/>
            <person name="Liu G."/>
            <person name="Beyhan S."/>
            <person name="Sundermann A.J."/>
            <person name="Mounaud S."/>
            <person name="Pasculle A.W."/>
            <person name="Nierman W.C."/>
            <person name="Driscoll E."/>
            <person name="Cumbie R."/>
            <person name="Clancy C.J."/>
            <person name="Dupont C.L."/>
        </authorList>
    </citation>
    <scope>NUCLEOTIDE SEQUENCE</scope>
    <source>
        <strain evidence="2">GL11</strain>
    </source>
</reference>
<proteinExistence type="predicted"/>
<evidence type="ECO:0000313" key="3">
    <source>
        <dbReference type="Proteomes" id="UP000716291"/>
    </source>
</evidence>
<comment type="caution">
    <text evidence="2">The sequence shown here is derived from an EMBL/GenBank/DDBJ whole genome shotgun (WGS) entry which is preliminary data.</text>
</comment>
<dbReference type="Proteomes" id="UP000716291">
    <property type="component" value="Unassembled WGS sequence"/>
</dbReference>
<organism evidence="2 3">
    <name type="scientific">Rhizopus oryzae</name>
    <name type="common">Mucormycosis agent</name>
    <name type="synonym">Rhizopus arrhizus var. delemar</name>
    <dbReference type="NCBI Taxonomy" id="64495"/>
    <lineage>
        <taxon>Eukaryota</taxon>
        <taxon>Fungi</taxon>
        <taxon>Fungi incertae sedis</taxon>
        <taxon>Mucoromycota</taxon>
        <taxon>Mucoromycotina</taxon>
        <taxon>Mucoromycetes</taxon>
        <taxon>Mucorales</taxon>
        <taxon>Mucorineae</taxon>
        <taxon>Rhizopodaceae</taxon>
        <taxon>Rhizopus</taxon>
    </lineage>
</organism>
<gene>
    <name evidence="2" type="ORF">G6F64_000889</name>
</gene>
<dbReference type="EMBL" id="JAANQT010000060">
    <property type="protein sequence ID" value="KAG1315177.1"/>
    <property type="molecule type" value="Genomic_DNA"/>
</dbReference>
<feature type="region of interest" description="Disordered" evidence="1">
    <location>
        <begin position="86"/>
        <end position="109"/>
    </location>
</feature>
<protein>
    <submittedName>
        <fullName evidence="2">Uncharacterized protein</fullName>
    </submittedName>
</protein>
<accession>A0A9P6XJK7</accession>
<name>A0A9P6XJK7_RHIOR</name>
<sequence>MSKNCRECNVQCPDANSLKIHKRGYRINKVFCDEDHGWHASSTKKRKLLDCTSSVESDEDLCELVTVKTKDRFHHIPPPPLLLITKNNNTRSPYAPSSHPSLMRSSDCERSNAGGKMMLATLDWRIRLVYDHEEQQHGLLTSATTASMLLQRKSTTGIWSIPAHDDSGKVAAEAASGYDHLIEPIKATRYKTANALSMTRHEALTDGDRQHHEPGLSPVLSVT</sequence>
<evidence type="ECO:0000256" key="1">
    <source>
        <dbReference type="SAM" id="MobiDB-lite"/>
    </source>
</evidence>
<keyword evidence="3" id="KW-1185">Reference proteome</keyword>
<feature type="compositionally biased region" description="Basic and acidic residues" evidence="1">
    <location>
        <begin position="203"/>
        <end position="214"/>
    </location>
</feature>